<comment type="similarity">
    <text evidence="1">Belongs to the bactofilin family.</text>
</comment>
<dbReference type="PANTHER" id="PTHR35024:SF4">
    <property type="entry name" value="POLYMER-FORMING CYTOSKELETAL PROTEIN"/>
    <property type="match status" value="1"/>
</dbReference>
<protein>
    <submittedName>
        <fullName evidence="3">Polymer-forming cytoskeletal protein</fullName>
    </submittedName>
</protein>
<proteinExistence type="inferred from homology"/>
<evidence type="ECO:0000313" key="3">
    <source>
        <dbReference type="EMBL" id="MBD8524940.1"/>
    </source>
</evidence>
<sequence>MFGKDKASRAAAGVETLIGAQATIRGDVLFTGGLYVEGQIEGGVFADAQAAGATLTIADQGRVHGEVRAPHVIVNGNLEGDVYASERIELGPNARIHGNVHYKSIEMAAGAQITGRMVHAEQAPKQLPNPEQVKGEQLKAVKDEAA</sequence>
<dbReference type="InterPro" id="IPR007607">
    <property type="entry name" value="BacA/B"/>
</dbReference>
<reference evidence="3 4" key="1">
    <citation type="submission" date="2020-09" db="EMBL/GenBank/DDBJ databases">
        <title>Pseudoxanthomonas sp. CAU 1598 isolated from sand of Yaerae Beach.</title>
        <authorList>
            <person name="Kim W."/>
        </authorList>
    </citation>
    <scope>NUCLEOTIDE SEQUENCE [LARGE SCALE GENOMIC DNA]</scope>
    <source>
        <strain evidence="3 4">CAU 1598</strain>
    </source>
</reference>
<dbReference type="RefSeq" id="WP_192028287.1">
    <property type="nucleotide sequence ID" value="NZ_JACYTR010000005.1"/>
</dbReference>
<evidence type="ECO:0000313" key="4">
    <source>
        <dbReference type="Proteomes" id="UP000613768"/>
    </source>
</evidence>
<organism evidence="3 4">
    <name type="scientific">Pseudomarimonas arenosa</name>
    <dbReference type="NCBI Taxonomy" id="2774145"/>
    <lineage>
        <taxon>Bacteria</taxon>
        <taxon>Pseudomonadati</taxon>
        <taxon>Pseudomonadota</taxon>
        <taxon>Gammaproteobacteria</taxon>
        <taxon>Lysobacterales</taxon>
        <taxon>Lysobacteraceae</taxon>
        <taxon>Pseudomarimonas</taxon>
    </lineage>
</organism>
<dbReference type="AlphaFoldDB" id="A0AAW3ZFK8"/>
<gene>
    <name evidence="3" type="ORF">IFO71_04210</name>
</gene>
<dbReference type="Proteomes" id="UP000613768">
    <property type="component" value="Unassembled WGS sequence"/>
</dbReference>
<name>A0AAW3ZFK8_9GAMM</name>
<dbReference type="PANTHER" id="PTHR35024">
    <property type="entry name" value="HYPOTHETICAL CYTOSOLIC PROTEIN"/>
    <property type="match status" value="1"/>
</dbReference>
<accession>A0AAW3ZFK8</accession>
<keyword evidence="4" id="KW-1185">Reference proteome</keyword>
<feature type="region of interest" description="Disordered" evidence="2">
    <location>
        <begin position="124"/>
        <end position="146"/>
    </location>
</feature>
<dbReference type="Pfam" id="PF04519">
    <property type="entry name" value="Bactofilin"/>
    <property type="match status" value="1"/>
</dbReference>
<dbReference type="EMBL" id="JACYTR010000005">
    <property type="protein sequence ID" value="MBD8524940.1"/>
    <property type="molecule type" value="Genomic_DNA"/>
</dbReference>
<evidence type="ECO:0000256" key="1">
    <source>
        <dbReference type="ARBA" id="ARBA00044755"/>
    </source>
</evidence>
<feature type="compositionally biased region" description="Basic and acidic residues" evidence="2">
    <location>
        <begin position="133"/>
        <end position="146"/>
    </location>
</feature>
<evidence type="ECO:0000256" key="2">
    <source>
        <dbReference type="SAM" id="MobiDB-lite"/>
    </source>
</evidence>
<comment type="caution">
    <text evidence="3">The sequence shown here is derived from an EMBL/GenBank/DDBJ whole genome shotgun (WGS) entry which is preliminary data.</text>
</comment>